<dbReference type="PANTHER" id="PTHR13812">
    <property type="entry name" value="KETIMINE REDUCTASE MU-CRYSTALLIN"/>
    <property type="match status" value="1"/>
</dbReference>
<dbReference type="Proteomes" id="UP000032614">
    <property type="component" value="Chromosome 1"/>
</dbReference>
<dbReference type="InterPro" id="IPR003462">
    <property type="entry name" value="ODC_Mu_crystall"/>
</dbReference>
<reference evidence="1 2" key="1">
    <citation type="journal article" date="2015" name="Genome Announc.">
        <title>Complete genome sequences for 59 burkholderia isolates, both pathogenic and near neighbor.</title>
        <authorList>
            <person name="Johnson S.L."/>
            <person name="Bishop-Lilly K.A."/>
            <person name="Ladner J.T."/>
            <person name="Daligault H.E."/>
            <person name="Davenport K.W."/>
            <person name="Jaissle J."/>
            <person name="Frey K.G."/>
            <person name="Koroleva G.I."/>
            <person name="Bruce D.C."/>
            <person name="Coyne S.R."/>
            <person name="Broomall S.M."/>
            <person name="Li P.E."/>
            <person name="Teshima H."/>
            <person name="Gibbons H.S."/>
            <person name="Palacios G.F."/>
            <person name="Rosenzweig C.N."/>
            <person name="Redden C.L."/>
            <person name="Xu Y."/>
            <person name="Minogue T.D."/>
            <person name="Chain P.S."/>
        </authorList>
    </citation>
    <scope>NUCLEOTIDE SEQUENCE [LARGE SCALE GENOMIC DNA]</scope>
    <source>
        <strain evidence="1 2">ATCC BAA-463</strain>
    </source>
</reference>
<dbReference type="PIRSF" id="PIRSF001439">
    <property type="entry name" value="CryM"/>
    <property type="match status" value="1"/>
</dbReference>
<dbReference type="InterPro" id="IPR036291">
    <property type="entry name" value="NAD(P)-bd_dom_sf"/>
</dbReference>
<dbReference type="RefSeq" id="WP_046568747.1">
    <property type="nucleotide sequence ID" value="NZ_CP010026.1"/>
</dbReference>
<dbReference type="AlphaFoldDB" id="A0AAU8TEX2"/>
<dbReference type="GO" id="GO:0005737">
    <property type="term" value="C:cytoplasm"/>
    <property type="evidence" value="ECO:0007669"/>
    <property type="project" value="TreeGrafter"/>
</dbReference>
<dbReference type="SUPFAM" id="SSF51735">
    <property type="entry name" value="NAD(P)-binding Rossmann-fold domains"/>
    <property type="match status" value="1"/>
</dbReference>
<gene>
    <name evidence="1" type="ORF">OI25_3041</name>
</gene>
<dbReference type="PANTHER" id="PTHR13812:SF19">
    <property type="entry name" value="KETIMINE REDUCTASE MU-CRYSTALLIN"/>
    <property type="match status" value="1"/>
</dbReference>
<organism evidence="1 2">
    <name type="scientific">Paraburkholderia fungorum</name>
    <dbReference type="NCBI Taxonomy" id="134537"/>
    <lineage>
        <taxon>Bacteria</taxon>
        <taxon>Pseudomonadati</taxon>
        <taxon>Pseudomonadota</taxon>
        <taxon>Betaproteobacteria</taxon>
        <taxon>Burkholderiales</taxon>
        <taxon>Burkholderiaceae</taxon>
        <taxon>Paraburkholderia</taxon>
    </lineage>
</organism>
<evidence type="ECO:0000313" key="2">
    <source>
        <dbReference type="Proteomes" id="UP000032614"/>
    </source>
</evidence>
<name>A0AAU8TEX2_9BURK</name>
<dbReference type="KEGG" id="bfn:OI25_3041"/>
<dbReference type="Gene3D" id="3.30.1780.10">
    <property type="entry name" value="ornithine cyclodeaminase, domain 1"/>
    <property type="match status" value="1"/>
</dbReference>
<evidence type="ECO:0000313" key="1">
    <source>
        <dbReference type="EMBL" id="AJZ58975.1"/>
    </source>
</evidence>
<proteinExistence type="predicted"/>
<protein>
    <submittedName>
        <fullName evidence="1">Ornithine cyclodeaminase/mu-crystallin family protein</fullName>
    </submittedName>
</protein>
<dbReference type="InterPro" id="IPR023401">
    <property type="entry name" value="ODC_N"/>
</dbReference>
<sequence length="327" mass="34648">MVEPIWISEKSVVELMNLPEAIETLEQGLALEANGEARNMMKTHVAWGNNNLHAIGAAYPGAGIIGTKTWAHTLGGACPLLILFDAETGQLKAIIEAFALGQMRTGGISGVATKWLADEKADVLALIGTGKQALAQLAAVHAVRPLKQVRVFSPRAESRRAFIDKASEQFDVDFLGATSVGQALAGAPIITTVTRATQAFLHSVNVAPGAHINAVGAITGEREELAQDVFARCSRVVVDDQGAAQCLSSELIRAFGANDGWSKVPSLSAVVAGKRSRRPEDDITVFKAMGMGVSDLALGIELYRRAVARGIGNTIPQPQRHAPRLMC</sequence>
<dbReference type="Pfam" id="PF02423">
    <property type="entry name" value="OCD_Mu_crystall"/>
    <property type="match status" value="1"/>
</dbReference>
<accession>A0AAU8TEX2</accession>
<dbReference type="GeneID" id="66516967"/>
<dbReference type="EMBL" id="CP010026">
    <property type="protein sequence ID" value="AJZ58975.1"/>
    <property type="molecule type" value="Genomic_DNA"/>
</dbReference>
<dbReference type="Gene3D" id="3.40.50.720">
    <property type="entry name" value="NAD(P)-binding Rossmann-like Domain"/>
    <property type="match status" value="1"/>
</dbReference>